<keyword evidence="2" id="KW-1185">Reference proteome</keyword>
<dbReference type="PANTHER" id="PTHR38588:SF1">
    <property type="entry name" value="BLL0334 PROTEIN"/>
    <property type="match status" value="1"/>
</dbReference>
<dbReference type="EMBL" id="JAXCLX010000003">
    <property type="protein sequence ID" value="MDY0873597.1"/>
    <property type="molecule type" value="Genomic_DNA"/>
</dbReference>
<gene>
    <name evidence="1" type="ORF">SMD31_16775</name>
</gene>
<dbReference type="Gene3D" id="3.30.530.20">
    <property type="match status" value="1"/>
</dbReference>
<evidence type="ECO:0000313" key="1">
    <source>
        <dbReference type="EMBL" id="MDY0873597.1"/>
    </source>
</evidence>
<comment type="caution">
    <text evidence="1">The sequence shown here is derived from an EMBL/GenBank/DDBJ whole genome shotgun (WGS) entry which is preliminary data.</text>
</comment>
<evidence type="ECO:0000313" key="2">
    <source>
        <dbReference type="Proteomes" id="UP001271769"/>
    </source>
</evidence>
<dbReference type="RefSeq" id="WP_320502071.1">
    <property type="nucleotide sequence ID" value="NZ_JAXCLX010000003.1"/>
</dbReference>
<sequence>MQMTDSQRIPAPRDKVWAALNDPAVLMACIPGCESLEMSAPNEMTAKVTLKVGPVKASFGGKVTLSEIDAPNGYRITGEGSGGVAGFAKGGAVIKLESDGEDATVLHYTADAQIGGKLAQLGSRLIDSTAQKLAGDFFTSFAAALAPAAPAPEAAAADDAAPAEEGEKKGWFKNLFSKTETTASLIAVAALGLLAAHACCLEPAHAGMDFPICSAGSAT</sequence>
<proteinExistence type="predicted"/>
<dbReference type="InterPro" id="IPR023393">
    <property type="entry name" value="START-like_dom_sf"/>
</dbReference>
<dbReference type="PANTHER" id="PTHR38588">
    <property type="entry name" value="BLL0334 PROTEIN"/>
    <property type="match status" value="1"/>
</dbReference>
<dbReference type="Pfam" id="PF06240">
    <property type="entry name" value="COXG"/>
    <property type="match status" value="1"/>
</dbReference>
<name>A0ABU5E2K6_9PROT</name>
<accession>A0ABU5E2K6</accession>
<dbReference type="InterPro" id="IPR010419">
    <property type="entry name" value="CO_DH_gsu"/>
</dbReference>
<organism evidence="1 2">
    <name type="scientific">Dongia rigui</name>
    <dbReference type="NCBI Taxonomy" id="940149"/>
    <lineage>
        <taxon>Bacteria</taxon>
        <taxon>Pseudomonadati</taxon>
        <taxon>Pseudomonadota</taxon>
        <taxon>Alphaproteobacteria</taxon>
        <taxon>Rhodospirillales</taxon>
        <taxon>Dongiaceae</taxon>
        <taxon>Dongia</taxon>
    </lineage>
</organism>
<reference evidence="1 2" key="1">
    <citation type="journal article" date="2013" name="Antonie Van Leeuwenhoek">
        <title>Dongia rigui sp. nov., isolated from freshwater of a large wetland in Korea.</title>
        <authorList>
            <person name="Baik K.S."/>
            <person name="Hwang Y.M."/>
            <person name="Choi J.S."/>
            <person name="Kwon J."/>
            <person name="Seong C.N."/>
        </authorList>
    </citation>
    <scope>NUCLEOTIDE SEQUENCE [LARGE SCALE GENOMIC DNA]</scope>
    <source>
        <strain evidence="1 2">04SU4-P</strain>
    </source>
</reference>
<protein>
    <submittedName>
        <fullName evidence="1">Carbon monoxide dehydrogenase subunit G</fullName>
    </submittedName>
</protein>
<dbReference type="Proteomes" id="UP001271769">
    <property type="component" value="Unassembled WGS sequence"/>
</dbReference>
<dbReference type="CDD" id="cd05018">
    <property type="entry name" value="CoxG"/>
    <property type="match status" value="1"/>
</dbReference>
<dbReference type="SUPFAM" id="SSF55961">
    <property type="entry name" value="Bet v1-like"/>
    <property type="match status" value="1"/>
</dbReference>